<dbReference type="InterPro" id="IPR029044">
    <property type="entry name" value="Nucleotide-diphossugar_trans"/>
</dbReference>
<dbReference type="Gene3D" id="3.90.550.10">
    <property type="entry name" value="Spore Coat Polysaccharide Biosynthesis Protein SpsA, Chain A"/>
    <property type="match status" value="1"/>
</dbReference>
<reference evidence="1" key="1">
    <citation type="journal article" date="2000" name="Microbiology">
        <title>Molecular analysis of genetic differences between virulent and avirulent strains of Aeromonas hydrophila isolated from diseased fish.</title>
        <authorList>
            <person name="Zhang Y.L."/>
            <person name="Ong C.T."/>
            <person name="Leung K.Y."/>
        </authorList>
    </citation>
    <scope>NUCLEOTIDE SEQUENCE</scope>
    <source>
        <strain evidence="1">PPD134/91</strain>
    </source>
</reference>
<dbReference type="InterPro" id="IPR050793">
    <property type="entry name" value="CMP-NeuNAc_synthase"/>
</dbReference>
<evidence type="ECO:0000313" key="1">
    <source>
        <dbReference type="EMBL" id="AAV52289.1"/>
    </source>
</evidence>
<dbReference type="InterPro" id="IPR003329">
    <property type="entry name" value="Cytidylyl_trans"/>
</dbReference>
<dbReference type="PANTHER" id="PTHR21485">
    <property type="entry name" value="HAD SUPERFAMILY MEMBERS CMAS AND KDSC"/>
    <property type="match status" value="1"/>
</dbReference>
<organism evidence="1">
    <name type="scientific">Aeromonas hydrophila</name>
    <dbReference type="NCBI Taxonomy" id="644"/>
    <lineage>
        <taxon>Bacteria</taxon>
        <taxon>Pseudomonadati</taxon>
        <taxon>Pseudomonadota</taxon>
        <taxon>Gammaproteobacteria</taxon>
        <taxon>Aeromonadales</taxon>
        <taxon>Aeromonadaceae</taxon>
        <taxon>Aeromonas</taxon>
    </lineage>
</organism>
<keyword evidence="1" id="KW-0548">Nucleotidyltransferase</keyword>
<dbReference type="Pfam" id="PF02348">
    <property type="entry name" value="CTP_transf_3"/>
    <property type="match status" value="1"/>
</dbReference>
<accession>Q5W5Y8</accession>
<name>Q5W5Y8_AERHY</name>
<dbReference type="GO" id="GO:0008781">
    <property type="term" value="F:N-acylneuraminate cytidylyltransferase activity"/>
    <property type="evidence" value="ECO:0007669"/>
    <property type="project" value="TreeGrafter"/>
</dbReference>
<reference evidence="1" key="2">
    <citation type="submission" date="2003-10" db="EMBL/GenBank/DDBJ databases">
        <authorList>
            <person name="Zhang Y.L."/>
            <person name="Yu H.B."/>
            <person name="Lau Y.L."/>
            <person name="Leung K.Y."/>
        </authorList>
    </citation>
    <scope>NUCLEOTIDE SEQUENCE</scope>
    <source>
        <strain evidence="1">PPD134/91</strain>
    </source>
</reference>
<dbReference type="AlphaFoldDB" id="Q5W5Y8"/>
<dbReference type="SUPFAM" id="SSF53448">
    <property type="entry name" value="Nucleotide-diphospho-sugar transferases"/>
    <property type="match status" value="1"/>
</dbReference>
<dbReference type="CDD" id="cd02513">
    <property type="entry name" value="CMP-NeuAc_Synthase"/>
    <property type="match status" value="1"/>
</dbReference>
<protein>
    <submittedName>
        <fullName evidence="1">Putative acylneuraminate cytidylyltransferase</fullName>
    </submittedName>
</protein>
<proteinExistence type="predicted"/>
<keyword evidence="1" id="KW-0808">Transferase</keyword>
<dbReference type="EMBL" id="AF146601">
    <property type="protein sequence ID" value="AAV52289.1"/>
    <property type="molecule type" value="Genomic_DNA"/>
</dbReference>
<sequence>MKFTALIPARGGSKGVIDKNIRPIMGAPLISWSIRQALACNQISRVIVSTDSVHIANVAQSWGAEVPELRPSELAQDHTSTEEVMLHAMEHWLDADDDEVVVLLQPTSPLRMPESIANAIDQFCLERADSLVSVCESHAFFWKSPSSPRALYDYENRPRRQDIREADRQYRENGSIYLTKIPLLRAKKNRLGGKIAMYSMQEYESWEIDSLTDFAIVETLMREYL</sequence>
<dbReference type="PANTHER" id="PTHR21485:SF3">
    <property type="entry name" value="N-ACYLNEURAMINATE CYTIDYLYLTRANSFERASE"/>
    <property type="match status" value="1"/>
</dbReference>